<dbReference type="PANTHER" id="PTHR44259">
    <property type="entry name" value="OS07G0183000 PROTEIN-RELATED"/>
    <property type="match status" value="1"/>
</dbReference>
<gene>
    <name evidence="2" type="ORF">RHGRI_008560</name>
</gene>
<evidence type="ECO:0000259" key="1">
    <source>
        <dbReference type="Pfam" id="PF03478"/>
    </source>
</evidence>
<protein>
    <recommendedName>
        <fullName evidence="1">KIB1-4 beta-propeller domain-containing protein</fullName>
    </recommendedName>
</protein>
<dbReference type="EMBL" id="JACTNZ010000003">
    <property type="protein sequence ID" value="KAG5558650.1"/>
    <property type="molecule type" value="Genomic_DNA"/>
</dbReference>
<accession>A0AAV6L1Y2</accession>
<keyword evidence="3" id="KW-1185">Reference proteome</keyword>
<organism evidence="2 3">
    <name type="scientific">Rhododendron griersonianum</name>
    <dbReference type="NCBI Taxonomy" id="479676"/>
    <lineage>
        <taxon>Eukaryota</taxon>
        <taxon>Viridiplantae</taxon>
        <taxon>Streptophyta</taxon>
        <taxon>Embryophyta</taxon>
        <taxon>Tracheophyta</taxon>
        <taxon>Spermatophyta</taxon>
        <taxon>Magnoliopsida</taxon>
        <taxon>eudicotyledons</taxon>
        <taxon>Gunneridae</taxon>
        <taxon>Pentapetalae</taxon>
        <taxon>asterids</taxon>
        <taxon>Ericales</taxon>
        <taxon>Ericaceae</taxon>
        <taxon>Ericoideae</taxon>
        <taxon>Rhodoreae</taxon>
        <taxon>Rhododendron</taxon>
    </lineage>
</organism>
<dbReference type="InterPro" id="IPR005174">
    <property type="entry name" value="KIB1-4_b-propeller"/>
</dbReference>
<proteinExistence type="predicted"/>
<evidence type="ECO:0000313" key="2">
    <source>
        <dbReference type="EMBL" id="KAG5558650.1"/>
    </source>
</evidence>
<dbReference type="Proteomes" id="UP000823749">
    <property type="component" value="Chromosome 3"/>
</dbReference>
<comment type="caution">
    <text evidence="2">The sequence shown here is derived from an EMBL/GenBank/DDBJ whole genome shotgun (WGS) entry which is preliminary data.</text>
</comment>
<dbReference type="InterPro" id="IPR036047">
    <property type="entry name" value="F-box-like_dom_sf"/>
</dbReference>
<dbReference type="SUPFAM" id="SSF81383">
    <property type="entry name" value="F-box domain"/>
    <property type="match status" value="1"/>
</dbReference>
<dbReference type="AlphaFoldDB" id="A0AAV6L1Y2"/>
<feature type="domain" description="KIB1-4 beta-propeller" evidence="1">
    <location>
        <begin position="90"/>
        <end position="363"/>
    </location>
</feature>
<sequence length="396" mass="45263">MASVSADSPDWASLPGHLLDSIVEKLIDLPDFIRFAVVCKPWFCAATMNNQQKQQHRGLLAHKQIPMLMVPSSDPKDNNSDGEGQVKRGLYSITRGELYDFQLSLPYKKRFCGSSHGWLAAVEDNYAITLINPFSRVSPITLPPPRKVELGKNREYEYYVDKVVLTADPYLSPDSYQAAAIYSGFSLVAFIKSGDKDWTYISKDQLTLAADIIYYESHFYVLDYRHRLIKIKSFSGTEQRIELEAIIKKPNRRRPAQKSYLVESSAGELLTVQRFLKENDHELQYVTWYFKVYKLNCSSSQSHPVWVEIENIGGDALFLGDNYSFSLVAFQFPGCLPNSIYYTDNYNEILGSKPLGPRDMGIFLLEEKSFRMHYTLDPSHCDMPPPIWIVPTPFAK</sequence>
<dbReference type="InterPro" id="IPR050942">
    <property type="entry name" value="F-box_BR-signaling"/>
</dbReference>
<name>A0AAV6L1Y2_9ERIC</name>
<dbReference type="Pfam" id="PF03478">
    <property type="entry name" value="Beta-prop_KIB1-4"/>
    <property type="match status" value="1"/>
</dbReference>
<reference evidence="2" key="1">
    <citation type="submission" date="2020-08" db="EMBL/GenBank/DDBJ databases">
        <title>Plant Genome Project.</title>
        <authorList>
            <person name="Zhang R.-G."/>
        </authorList>
    </citation>
    <scope>NUCLEOTIDE SEQUENCE</scope>
    <source>
        <strain evidence="2">WSP0</strain>
        <tissue evidence="2">Leaf</tissue>
    </source>
</reference>
<dbReference type="PANTHER" id="PTHR44259:SF93">
    <property type="entry name" value="PROTEIN, PUTATIVE (DUF295)-RELATED"/>
    <property type="match status" value="1"/>
</dbReference>
<evidence type="ECO:0000313" key="3">
    <source>
        <dbReference type="Proteomes" id="UP000823749"/>
    </source>
</evidence>